<proteinExistence type="predicted"/>
<keyword evidence="2" id="KW-0472">Membrane</keyword>
<dbReference type="EMBL" id="JBHSXL010000001">
    <property type="protein sequence ID" value="MFC6891171.1"/>
    <property type="molecule type" value="Genomic_DNA"/>
</dbReference>
<dbReference type="Proteomes" id="UP001596296">
    <property type="component" value="Unassembled WGS sequence"/>
</dbReference>
<dbReference type="RefSeq" id="WP_379739009.1">
    <property type="nucleotide sequence ID" value="NZ_JBHSVN010000001.1"/>
</dbReference>
<dbReference type="Pfam" id="PF23921">
    <property type="entry name" value="DUF7260"/>
    <property type="match status" value="1"/>
</dbReference>
<protein>
    <recommendedName>
        <fullName evidence="3">DUF7260 domain-containing protein</fullName>
    </recommendedName>
</protein>
<name>A0ABD5USS7_9EURY</name>
<evidence type="ECO:0000259" key="3">
    <source>
        <dbReference type="Pfam" id="PF23921"/>
    </source>
</evidence>
<feature type="coiled-coil region" evidence="1">
    <location>
        <begin position="57"/>
        <end position="84"/>
    </location>
</feature>
<evidence type="ECO:0000256" key="1">
    <source>
        <dbReference type="SAM" id="Coils"/>
    </source>
</evidence>
<evidence type="ECO:0000313" key="5">
    <source>
        <dbReference type="Proteomes" id="UP001596296"/>
    </source>
</evidence>
<keyword evidence="1" id="KW-0175">Coiled coil</keyword>
<comment type="caution">
    <text evidence="4">The sequence shown here is derived from an EMBL/GenBank/DDBJ whole genome shotgun (WGS) entry which is preliminary data.</text>
</comment>
<feature type="coiled-coil region" evidence="1">
    <location>
        <begin position="192"/>
        <end position="226"/>
    </location>
</feature>
<gene>
    <name evidence="4" type="ORF">ACFQE9_00780</name>
</gene>
<evidence type="ECO:0000256" key="2">
    <source>
        <dbReference type="SAM" id="Phobius"/>
    </source>
</evidence>
<sequence length="319" mass="34966">MATETVGSVTFRVGARDPTAVECSTASCEVSSALSDPAIATGTVLLAVAALVTFVYISEARTQLREERRRIVDERDALEEFIDRTQGLTPHEADEFSTGGNAAASGGAIPLARHGTGPPRPPDDLRDRVCSQYRETVMSVPHYTEEYDDTLAESLSEELGPDVTTALLAEERVSAPLHATIVSRSRGAQMAREELLSAVDAELSEIDDVEARLERIDRTRRNLRSHLEDGNAKPTFEACQDVWGTLGDLEEACGTLAADRQETLRDPPYVPDDEQPSFHEYLYGTLEETAHPVLSAIAELTDRIRTDRRRVLERLASTG</sequence>
<organism evidence="4 5">
    <name type="scientific">Halopenitus salinus</name>
    <dbReference type="NCBI Taxonomy" id="1198295"/>
    <lineage>
        <taxon>Archaea</taxon>
        <taxon>Methanobacteriati</taxon>
        <taxon>Methanobacteriota</taxon>
        <taxon>Stenosarchaea group</taxon>
        <taxon>Halobacteria</taxon>
        <taxon>Halobacteriales</taxon>
        <taxon>Haloferacaceae</taxon>
        <taxon>Halopenitus</taxon>
    </lineage>
</organism>
<keyword evidence="2" id="KW-0812">Transmembrane</keyword>
<evidence type="ECO:0000313" key="4">
    <source>
        <dbReference type="EMBL" id="MFC6891171.1"/>
    </source>
</evidence>
<keyword evidence="2" id="KW-1133">Transmembrane helix</keyword>
<dbReference type="AlphaFoldDB" id="A0ABD5USS7"/>
<reference evidence="4 5" key="1">
    <citation type="journal article" date="2019" name="Int. J. Syst. Evol. Microbiol.">
        <title>The Global Catalogue of Microorganisms (GCM) 10K type strain sequencing project: providing services to taxonomists for standard genome sequencing and annotation.</title>
        <authorList>
            <consortium name="The Broad Institute Genomics Platform"/>
            <consortium name="The Broad Institute Genome Sequencing Center for Infectious Disease"/>
            <person name="Wu L."/>
            <person name="Ma J."/>
        </authorList>
    </citation>
    <scope>NUCLEOTIDE SEQUENCE [LARGE SCALE GENOMIC DNA]</scope>
    <source>
        <strain evidence="4 5">SKJ47</strain>
    </source>
</reference>
<feature type="transmembrane region" description="Helical" evidence="2">
    <location>
        <begin position="39"/>
        <end position="58"/>
    </location>
</feature>
<dbReference type="InterPro" id="IPR055684">
    <property type="entry name" value="DUF7260"/>
</dbReference>
<feature type="domain" description="DUF7260" evidence="3">
    <location>
        <begin position="56"/>
        <end position="308"/>
    </location>
</feature>
<keyword evidence="5" id="KW-1185">Reference proteome</keyword>
<accession>A0ABD5USS7</accession>